<organism evidence="6">
    <name type="scientific">mine drainage metagenome</name>
    <dbReference type="NCBI Taxonomy" id="410659"/>
    <lineage>
        <taxon>unclassified sequences</taxon>
        <taxon>metagenomes</taxon>
        <taxon>ecological metagenomes</taxon>
    </lineage>
</organism>
<gene>
    <name evidence="6" type="ORF">B1A_21625</name>
</gene>
<comment type="caution">
    <text evidence="6">The sequence shown here is derived from an EMBL/GenBank/DDBJ whole genome shotgun (WGS) entry which is preliminary data.</text>
</comment>
<feature type="domain" description="Transposase IS4-like" evidence="5">
    <location>
        <begin position="1"/>
        <end position="141"/>
    </location>
</feature>
<dbReference type="GO" id="GO:0004803">
    <property type="term" value="F:transposase activity"/>
    <property type="evidence" value="ECO:0007669"/>
    <property type="project" value="InterPro"/>
</dbReference>
<evidence type="ECO:0000256" key="3">
    <source>
        <dbReference type="ARBA" id="ARBA00023125"/>
    </source>
</evidence>
<keyword evidence="4" id="KW-0233">DNA recombination</keyword>
<evidence type="ECO:0000313" key="6">
    <source>
        <dbReference type="EMBL" id="EQD27564.1"/>
    </source>
</evidence>
<dbReference type="Pfam" id="PF01609">
    <property type="entry name" value="DDE_Tnp_1"/>
    <property type="match status" value="1"/>
</dbReference>
<keyword evidence="3" id="KW-0238">DNA-binding</keyword>
<protein>
    <submittedName>
        <fullName evidence="6">Transposase IS4 family protein</fullName>
    </submittedName>
</protein>
<dbReference type="GO" id="GO:0003677">
    <property type="term" value="F:DNA binding"/>
    <property type="evidence" value="ECO:0007669"/>
    <property type="project" value="UniProtKB-KW"/>
</dbReference>
<dbReference type="PANTHER" id="PTHR33258:SF1">
    <property type="entry name" value="TRANSPOSASE INSL FOR INSERTION SEQUENCE ELEMENT IS186A-RELATED"/>
    <property type="match status" value="1"/>
</dbReference>
<dbReference type="GO" id="GO:0006313">
    <property type="term" value="P:DNA transposition"/>
    <property type="evidence" value="ECO:0007669"/>
    <property type="project" value="InterPro"/>
</dbReference>
<dbReference type="InterPro" id="IPR047952">
    <property type="entry name" value="Transpos_IS4"/>
</dbReference>
<reference evidence="6" key="2">
    <citation type="journal article" date="2014" name="ISME J.">
        <title>Microbial stratification in low pH oxic and suboxic macroscopic growths along an acid mine drainage.</title>
        <authorList>
            <person name="Mendez-Garcia C."/>
            <person name="Mesa V."/>
            <person name="Sprenger R.R."/>
            <person name="Richter M."/>
            <person name="Diez M.S."/>
            <person name="Solano J."/>
            <person name="Bargiela R."/>
            <person name="Golyshina O.V."/>
            <person name="Manteca A."/>
            <person name="Ramos J.L."/>
            <person name="Gallego J.R."/>
            <person name="Llorente I."/>
            <person name="Martins Dos Santos V.A."/>
            <person name="Jensen O.N."/>
            <person name="Pelaez A.I."/>
            <person name="Sanchez J."/>
            <person name="Ferrer M."/>
        </authorList>
    </citation>
    <scope>NUCLEOTIDE SEQUENCE</scope>
</reference>
<accession>T0ZFA6</accession>
<dbReference type="PANTHER" id="PTHR33258">
    <property type="entry name" value="TRANSPOSASE INSL FOR INSERTION SEQUENCE ELEMENT IS186A-RELATED"/>
    <property type="match status" value="1"/>
</dbReference>
<evidence type="ECO:0000259" key="5">
    <source>
        <dbReference type="Pfam" id="PF01609"/>
    </source>
</evidence>
<dbReference type="NCBIfam" id="NF033592">
    <property type="entry name" value="transpos_IS4_1"/>
    <property type="match status" value="1"/>
</dbReference>
<dbReference type="InterPro" id="IPR002559">
    <property type="entry name" value="Transposase_11"/>
</dbReference>
<comment type="similarity">
    <text evidence="1">Belongs to the transposase 11 family.</text>
</comment>
<evidence type="ECO:0000256" key="1">
    <source>
        <dbReference type="ARBA" id="ARBA00010075"/>
    </source>
</evidence>
<dbReference type="Gene3D" id="3.90.350.10">
    <property type="entry name" value="Transposase Inhibitor Protein From Tn5, Chain A, domain 1"/>
    <property type="match status" value="1"/>
</dbReference>
<reference evidence="6" key="1">
    <citation type="submission" date="2013-08" db="EMBL/GenBank/DDBJ databases">
        <authorList>
            <person name="Mendez C."/>
            <person name="Richter M."/>
            <person name="Ferrer M."/>
            <person name="Sanchez J."/>
        </authorList>
    </citation>
    <scope>NUCLEOTIDE SEQUENCE</scope>
</reference>
<proteinExistence type="inferred from homology"/>
<dbReference type="SUPFAM" id="SSF53098">
    <property type="entry name" value="Ribonuclease H-like"/>
    <property type="match status" value="1"/>
</dbReference>
<keyword evidence="2" id="KW-0815">Transposition</keyword>
<evidence type="ECO:0000256" key="4">
    <source>
        <dbReference type="ARBA" id="ARBA00023172"/>
    </source>
</evidence>
<evidence type="ECO:0000256" key="2">
    <source>
        <dbReference type="ARBA" id="ARBA00022578"/>
    </source>
</evidence>
<feature type="non-terminal residue" evidence="6">
    <location>
        <position position="1"/>
    </location>
</feature>
<dbReference type="AlphaFoldDB" id="T0ZFA6"/>
<dbReference type="EMBL" id="AUZX01015984">
    <property type="protein sequence ID" value="EQD27564.1"/>
    <property type="molecule type" value="Genomic_DNA"/>
</dbReference>
<dbReference type="InterPro" id="IPR012337">
    <property type="entry name" value="RNaseH-like_sf"/>
</dbReference>
<sequence length="197" mass="23147">DRGYNDYELFGRWTDEGVYFVTRLKDNAVYRVVKNQPVSRASNSNVKKDQVIRFRGPQAKKKCSHELRLVSFYDEEQKREFQFLTNNFRLAATTIAAIYKDRWAVELFFKALKQNLKIKTFVGTTPTAVKTQVWTALITMLLLRFMQLKSRWGWSMSNLVALLRMNLFTHRELWAWLDNPFAVPPDLPGPEQVVMAF</sequence>
<name>T0ZFA6_9ZZZZ</name>